<protein>
    <submittedName>
        <fullName evidence="1">Uncharacterized protein</fullName>
    </submittedName>
</protein>
<organism evidence="1 2">
    <name type="scientific">Leptotrombidium deliense</name>
    <dbReference type="NCBI Taxonomy" id="299467"/>
    <lineage>
        <taxon>Eukaryota</taxon>
        <taxon>Metazoa</taxon>
        <taxon>Ecdysozoa</taxon>
        <taxon>Arthropoda</taxon>
        <taxon>Chelicerata</taxon>
        <taxon>Arachnida</taxon>
        <taxon>Acari</taxon>
        <taxon>Acariformes</taxon>
        <taxon>Trombidiformes</taxon>
        <taxon>Prostigmata</taxon>
        <taxon>Anystina</taxon>
        <taxon>Parasitengona</taxon>
        <taxon>Trombiculoidea</taxon>
        <taxon>Trombiculidae</taxon>
        <taxon>Leptotrombidium</taxon>
    </lineage>
</organism>
<name>A0A443S8C2_9ACAR</name>
<feature type="non-terminal residue" evidence="1">
    <location>
        <position position="16"/>
    </location>
</feature>
<dbReference type="EMBL" id="NCKV01005890">
    <property type="protein sequence ID" value="RWS23780.1"/>
    <property type="molecule type" value="Genomic_DNA"/>
</dbReference>
<gene>
    <name evidence="1" type="ORF">B4U80_04417</name>
</gene>
<accession>A0A443S8C2</accession>
<dbReference type="VEuPathDB" id="VectorBase:LDEU008260"/>
<keyword evidence="2" id="KW-1185">Reference proteome</keyword>
<dbReference type="Proteomes" id="UP000288716">
    <property type="component" value="Unassembled WGS sequence"/>
</dbReference>
<sequence length="16" mass="1720">MGLMTTIPMILSANKV</sequence>
<comment type="caution">
    <text evidence="1">The sequence shown here is derived from an EMBL/GenBank/DDBJ whole genome shotgun (WGS) entry which is preliminary data.</text>
</comment>
<evidence type="ECO:0000313" key="2">
    <source>
        <dbReference type="Proteomes" id="UP000288716"/>
    </source>
</evidence>
<reference evidence="1 2" key="1">
    <citation type="journal article" date="2018" name="Gigascience">
        <title>Genomes of trombidid mites reveal novel predicted allergens and laterally-transferred genes associated with secondary metabolism.</title>
        <authorList>
            <person name="Dong X."/>
            <person name="Chaisiri K."/>
            <person name="Xia D."/>
            <person name="Armstrong S.D."/>
            <person name="Fang Y."/>
            <person name="Donnelly M.J."/>
            <person name="Kadowaki T."/>
            <person name="McGarry J.W."/>
            <person name="Darby A.C."/>
            <person name="Makepeace B.L."/>
        </authorList>
    </citation>
    <scope>NUCLEOTIDE SEQUENCE [LARGE SCALE GENOMIC DNA]</scope>
    <source>
        <strain evidence="1">UoL-UT</strain>
    </source>
</reference>
<evidence type="ECO:0000313" key="1">
    <source>
        <dbReference type="EMBL" id="RWS23780.1"/>
    </source>
</evidence>
<dbReference type="AlphaFoldDB" id="A0A443S8C2"/>
<proteinExistence type="predicted"/>